<dbReference type="PROSITE" id="PS50043">
    <property type="entry name" value="HTH_LUXR_2"/>
    <property type="match status" value="1"/>
</dbReference>
<keyword evidence="2 6" id="KW-0238">DNA-binding</keyword>
<dbReference type="CDD" id="cd06170">
    <property type="entry name" value="LuxR_C_like"/>
    <property type="match status" value="1"/>
</dbReference>
<dbReference type="RefSeq" id="WP_310025159.1">
    <property type="nucleotide sequence ID" value="NZ_JAVDVI010000004.1"/>
</dbReference>
<dbReference type="InterPro" id="IPR036388">
    <property type="entry name" value="WH-like_DNA-bd_sf"/>
</dbReference>
<evidence type="ECO:0000256" key="3">
    <source>
        <dbReference type="ARBA" id="ARBA00023163"/>
    </source>
</evidence>
<evidence type="ECO:0000259" key="4">
    <source>
        <dbReference type="PROSITE" id="PS50043"/>
    </source>
</evidence>
<organism evidence="6 7">
    <name type="scientific">Flavobacterium arsenatis</name>
    <dbReference type="NCBI Taxonomy" id="1484332"/>
    <lineage>
        <taxon>Bacteria</taxon>
        <taxon>Pseudomonadati</taxon>
        <taxon>Bacteroidota</taxon>
        <taxon>Flavobacteriia</taxon>
        <taxon>Flavobacteriales</taxon>
        <taxon>Flavobacteriaceae</taxon>
        <taxon>Flavobacterium</taxon>
    </lineage>
</organism>
<evidence type="ECO:0000313" key="7">
    <source>
        <dbReference type="Proteomes" id="UP001255185"/>
    </source>
</evidence>
<dbReference type="PROSITE" id="PS00622">
    <property type="entry name" value="HTH_LUXR_1"/>
    <property type="match status" value="1"/>
</dbReference>
<feature type="domain" description="HTH luxR-type" evidence="4">
    <location>
        <begin position="190"/>
        <end position="255"/>
    </location>
</feature>
<dbReference type="Proteomes" id="UP001255185">
    <property type="component" value="Unassembled WGS sequence"/>
</dbReference>
<dbReference type="InterPro" id="IPR001610">
    <property type="entry name" value="PAC"/>
</dbReference>
<evidence type="ECO:0000256" key="2">
    <source>
        <dbReference type="ARBA" id="ARBA00023125"/>
    </source>
</evidence>
<name>A0ABU1TMH9_9FLAO</name>
<sequence>MEKLQFDDMKKTWNEISRYQEKEMDVKFELEIHKKLLNIFQVGDYYYYIFNPAKAGFEYISENVKKVMKVENPEDFSPQYIFENMHPEDQIRFLANEQKVTEFFRKLTPEQVLKYKVSYDYRMKTTEGIYKWILMQTVTIQTDELGAVIRVIGVQTDITHLKTNNQPSGLSFLGLDGEPSYYNVPTNSNFNEIKEILSKREKEILRLIIQGHNSYSIANLLNISKHTVDTHRKNIFKKTYSGNVSELIAKAFENGWL</sequence>
<dbReference type="InterPro" id="IPR000014">
    <property type="entry name" value="PAS"/>
</dbReference>
<dbReference type="PROSITE" id="PS50113">
    <property type="entry name" value="PAC"/>
    <property type="match status" value="1"/>
</dbReference>
<reference evidence="6 7" key="1">
    <citation type="submission" date="2023-07" db="EMBL/GenBank/DDBJ databases">
        <title>Sorghum-associated microbial communities from plants grown in Nebraska, USA.</title>
        <authorList>
            <person name="Schachtman D."/>
        </authorList>
    </citation>
    <scope>NUCLEOTIDE SEQUENCE [LARGE SCALE GENOMIC DNA]</scope>
    <source>
        <strain evidence="6 7">3773</strain>
    </source>
</reference>
<dbReference type="Gene3D" id="1.10.10.10">
    <property type="entry name" value="Winged helix-like DNA-binding domain superfamily/Winged helix DNA-binding domain"/>
    <property type="match status" value="1"/>
</dbReference>
<dbReference type="Gene3D" id="3.30.450.20">
    <property type="entry name" value="PAS domain"/>
    <property type="match status" value="1"/>
</dbReference>
<dbReference type="CDD" id="cd00130">
    <property type="entry name" value="PAS"/>
    <property type="match status" value="1"/>
</dbReference>
<evidence type="ECO:0000259" key="5">
    <source>
        <dbReference type="PROSITE" id="PS50113"/>
    </source>
</evidence>
<dbReference type="SUPFAM" id="SSF46894">
    <property type="entry name" value="C-terminal effector domain of the bipartite response regulators"/>
    <property type="match status" value="1"/>
</dbReference>
<dbReference type="Pfam" id="PF00196">
    <property type="entry name" value="GerE"/>
    <property type="match status" value="1"/>
</dbReference>
<comment type="caution">
    <text evidence="6">The sequence shown here is derived from an EMBL/GenBank/DDBJ whole genome shotgun (WGS) entry which is preliminary data.</text>
</comment>
<proteinExistence type="predicted"/>
<dbReference type="InterPro" id="IPR016032">
    <property type="entry name" value="Sig_transdc_resp-reg_C-effctor"/>
</dbReference>
<dbReference type="InterPro" id="IPR035965">
    <property type="entry name" value="PAS-like_dom_sf"/>
</dbReference>
<keyword evidence="1" id="KW-0805">Transcription regulation</keyword>
<dbReference type="EMBL" id="JAVDVI010000004">
    <property type="protein sequence ID" value="MDR6967164.1"/>
    <property type="molecule type" value="Genomic_DNA"/>
</dbReference>
<evidence type="ECO:0000256" key="1">
    <source>
        <dbReference type="ARBA" id="ARBA00023015"/>
    </source>
</evidence>
<dbReference type="PANTHER" id="PTHR44688:SF16">
    <property type="entry name" value="DNA-BINDING TRANSCRIPTIONAL ACTIVATOR DEVR_DOSR"/>
    <property type="match status" value="1"/>
</dbReference>
<dbReference type="SMART" id="SM00421">
    <property type="entry name" value="HTH_LUXR"/>
    <property type="match status" value="1"/>
</dbReference>
<dbReference type="SMART" id="SM00086">
    <property type="entry name" value="PAC"/>
    <property type="match status" value="1"/>
</dbReference>
<protein>
    <submittedName>
        <fullName evidence="6">DNA-binding CsgD family transcriptional regulator</fullName>
    </submittedName>
</protein>
<dbReference type="PRINTS" id="PR00038">
    <property type="entry name" value="HTHLUXR"/>
</dbReference>
<keyword evidence="7" id="KW-1185">Reference proteome</keyword>
<dbReference type="GO" id="GO:0003677">
    <property type="term" value="F:DNA binding"/>
    <property type="evidence" value="ECO:0007669"/>
    <property type="project" value="UniProtKB-KW"/>
</dbReference>
<dbReference type="SUPFAM" id="SSF55785">
    <property type="entry name" value="PYP-like sensor domain (PAS domain)"/>
    <property type="match status" value="1"/>
</dbReference>
<dbReference type="InterPro" id="IPR000792">
    <property type="entry name" value="Tscrpt_reg_LuxR_C"/>
</dbReference>
<accession>A0ABU1TMH9</accession>
<evidence type="ECO:0000313" key="6">
    <source>
        <dbReference type="EMBL" id="MDR6967164.1"/>
    </source>
</evidence>
<dbReference type="InterPro" id="IPR000700">
    <property type="entry name" value="PAS-assoc_C"/>
</dbReference>
<dbReference type="PANTHER" id="PTHR44688">
    <property type="entry name" value="DNA-BINDING TRANSCRIPTIONAL ACTIVATOR DEVR_DOSR"/>
    <property type="match status" value="1"/>
</dbReference>
<gene>
    <name evidence="6" type="ORF">J2X31_001171</name>
</gene>
<feature type="domain" description="PAC" evidence="5">
    <location>
        <begin position="117"/>
        <end position="170"/>
    </location>
</feature>
<keyword evidence="3" id="KW-0804">Transcription</keyword>